<feature type="transmembrane region" description="Helical" evidence="11">
    <location>
        <begin position="393"/>
        <end position="413"/>
    </location>
</feature>
<dbReference type="UniPathway" id="UPA00196"/>
<comment type="subcellular location">
    <subcellularLocation>
        <location evidence="1">Endoplasmic reticulum membrane</location>
        <topology evidence="1">Multi-pass membrane protein</topology>
    </subcellularLocation>
</comment>
<feature type="transmembrane region" description="Helical" evidence="11">
    <location>
        <begin position="37"/>
        <end position="60"/>
    </location>
</feature>
<feature type="transmembrane region" description="Helical" evidence="11">
    <location>
        <begin position="131"/>
        <end position="160"/>
    </location>
</feature>
<dbReference type="EMBL" id="CADCWH010000110">
    <property type="protein sequence ID" value="CAA9548413.1"/>
    <property type="molecule type" value="Genomic_DNA"/>
</dbReference>
<evidence type="ECO:0000256" key="3">
    <source>
        <dbReference type="ARBA" id="ARBA00022502"/>
    </source>
</evidence>
<dbReference type="InterPro" id="IPR007315">
    <property type="entry name" value="PIG-V/Gpi18"/>
</dbReference>
<keyword evidence="4" id="KW-0328">Glycosyltransferase</keyword>
<evidence type="ECO:0000256" key="9">
    <source>
        <dbReference type="ARBA" id="ARBA00023136"/>
    </source>
</evidence>
<evidence type="ECO:0000256" key="10">
    <source>
        <dbReference type="SAM" id="MobiDB-lite"/>
    </source>
</evidence>
<name>A0A6J4UGZ1_9BACT</name>
<feature type="region of interest" description="Disordered" evidence="10">
    <location>
        <begin position="1"/>
        <end position="22"/>
    </location>
</feature>
<keyword evidence="6 11" id="KW-0812">Transmembrane</keyword>
<keyword evidence="5" id="KW-0808">Transferase</keyword>
<dbReference type="GO" id="GO:0006506">
    <property type="term" value="P:GPI anchor biosynthetic process"/>
    <property type="evidence" value="ECO:0007669"/>
    <property type="project" value="UniProtKB-UniPathway"/>
</dbReference>
<evidence type="ECO:0000256" key="2">
    <source>
        <dbReference type="ARBA" id="ARBA00004687"/>
    </source>
</evidence>
<dbReference type="PANTHER" id="PTHR12468:SF2">
    <property type="entry name" value="GPI MANNOSYLTRANSFERASE 2"/>
    <property type="match status" value="1"/>
</dbReference>
<dbReference type="GO" id="GO:0031501">
    <property type="term" value="C:mannosyltransferase complex"/>
    <property type="evidence" value="ECO:0007669"/>
    <property type="project" value="TreeGrafter"/>
</dbReference>
<feature type="transmembrane region" description="Helical" evidence="11">
    <location>
        <begin position="342"/>
        <end position="359"/>
    </location>
</feature>
<gene>
    <name evidence="12" type="ORF">AVDCRST_MAG70-711</name>
</gene>
<dbReference type="GO" id="GO:0000009">
    <property type="term" value="F:alpha-1,6-mannosyltransferase activity"/>
    <property type="evidence" value="ECO:0007669"/>
    <property type="project" value="InterPro"/>
</dbReference>
<evidence type="ECO:0000256" key="1">
    <source>
        <dbReference type="ARBA" id="ARBA00004477"/>
    </source>
</evidence>
<keyword evidence="9 11" id="KW-0472">Membrane</keyword>
<feature type="transmembrane region" description="Helical" evidence="11">
    <location>
        <begin position="215"/>
        <end position="240"/>
    </location>
</feature>
<evidence type="ECO:0000256" key="6">
    <source>
        <dbReference type="ARBA" id="ARBA00022692"/>
    </source>
</evidence>
<accession>A0A6J4UGZ1</accession>
<comment type="pathway">
    <text evidence="2">Glycolipid biosynthesis; glycosylphosphatidylinositol-anchor biosynthesis.</text>
</comment>
<dbReference type="AlphaFoldDB" id="A0A6J4UGZ1"/>
<dbReference type="Pfam" id="PF04188">
    <property type="entry name" value="Mannosyl_trans2"/>
    <property type="match status" value="1"/>
</dbReference>
<sequence length="415" mass="43962">MGVTAAKVPDVSGLSEDSPTLGQRGRQAGLAWRPSHLTLAALAIALGTRVVLWLVSWVSVRALPRLGYYPAQLPDAFLAGVPALDGWARWDTAHYVAVAQLGYGDPTSPSPHGGVGFFPLYPLLMRGFVEIAGVAATPAALAVAGIVIANVSFMVAIPLVARLAADDAGEAAALQAVALLCLAPLGFFLNAAYSESLFLALAAGSLLAARRDRRWLAAGLAGLASASRLFGLVLVPALLFGAWRRGAPPRDLWATVTLAPLGAVLSTAYLWVETGTPFAYFRAQATWGGWGEHVLDYATLFALHPDEALGGDPRHLVIVLNVLLGVVALGTLPAVWRRIEPATALFTTLIVVAHVAVTWVSLGRYLLPAIGVWVVLGEVMTRPRWRGWPRDVSLVASAILLTLMTVLFSHGFWVV</sequence>
<dbReference type="PANTHER" id="PTHR12468">
    <property type="entry name" value="GPI MANNOSYLTRANSFERASE 2"/>
    <property type="match status" value="1"/>
</dbReference>
<keyword evidence="7" id="KW-0256">Endoplasmic reticulum</keyword>
<evidence type="ECO:0000256" key="7">
    <source>
        <dbReference type="ARBA" id="ARBA00022824"/>
    </source>
</evidence>
<feature type="transmembrane region" description="Helical" evidence="11">
    <location>
        <begin position="172"/>
        <end position="193"/>
    </location>
</feature>
<evidence type="ECO:0000256" key="5">
    <source>
        <dbReference type="ARBA" id="ARBA00022679"/>
    </source>
</evidence>
<dbReference type="GO" id="GO:0016020">
    <property type="term" value="C:membrane"/>
    <property type="evidence" value="ECO:0007669"/>
    <property type="project" value="GOC"/>
</dbReference>
<protein>
    <recommendedName>
        <fullName evidence="13">Glycosyltransferase RgtA/B/C/D-like domain-containing protein</fullName>
    </recommendedName>
</protein>
<reference evidence="12" key="1">
    <citation type="submission" date="2020-02" db="EMBL/GenBank/DDBJ databases">
        <authorList>
            <person name="Meier V. D."/>
        </authorList>
    </citation>
    <scope>NUCLEOTIDE SEQUENCE</scope>
    <source>
        <strain evidence="12">AVDCRST_MAG70</strain>
    </source>
</reference>
<feature type="transmembrane region" description="Helical" evidence="11">
    <location>
        <begin position="252"/>
        <end position="272"/>
    </location>
</feature>
<keyword evidence="8 11" id="KW-1133">Transmembrane helix</keyword>
<dbReference type="GO" id="GO:0004376">
    <property type="term" value="F:GPI mannosyltransferase activity"/>
    <property type="evidence" value="ECO:0007669"/>
    <property type="project" value="InterPro"/>
</dbReference>
<keyword evidence="3" id="KW-0337">GPI-anchor biosynthesis</keyword>
<organism evidence="12">
    <name type="scientific">uncultured Thermomicrobiales bacterium</name>
    <dbReference type="NCBI Taxonomy" id="1645740"/>
    <lineage>
        <taxon>Bacteria</taxon>
        <taxon>Pseudomonadati</taxon>
        <taxon>Thermomicrobiota</taxon>
        <taxon>Thermomicrobia</taxon>
        <taxon>Thermomicrobiales</taxon>
        <taxon>environmental samples</taxon>
    </lineage>
</organism>
<evidence type="ECO:0000256" key="8">
    <source>
        <dbReference type="ARBA" id="ARBA00022989"/>
    </source>
</evidence>
<evidence type="ECO:0000256" key="11">
    <source>
        <dbReference type="SAM" id="Phobius"/>
    </source>
</evidence>
<evidence type="ECO:0000256" key="4">
    <source>
        <dbReference type="ARBA" id="ARBA00022676"/>
    </source>
</evidence>
<proteinExistence type="predicted"/>
<feature type="transmembrane region" description="Helical" evidence="11">
    <location>
        <begin position="315"/>
        <end position="335"/>
    </location>
</feature>
<evidence type="ECO:0008006" key="13">
    <source>
        <dbReference type="Google" id="ProtNLM"/>
    </source>
</evidence>
<evidence type="ECO:0000313" key="12">
    <source>
        <dbReference type="EMBL" id="CAA9548413.1"/>
    </source>
</evidence>